<evidence type="ECO:0000256" key="3">
    <source>
        <dbReference type="ARBA" id="ARBA00023136"/>
    </source>
</evidence>
<evidence type="ECO:0000256" key="5">
    <source>
        <dbReference type="HAMAP-Rule" id="MF_02033"/>
    </source>
</evidence>
<dbReference type="Proteomes" id="UP000006462">
    <property type="component" value="Unassembled WGS sequence"/>
</dbReference>
<evidence type="ECO:0000256" key="1">
    <source>
        <dbReference type="ARBA" id="ARBA00022475"/>
    </source>
</evidence>
<dbReference type="RefSeq" id="WP_009165327.1">
    <property type="nucleotide sequence ID" value="NZ_ADFP01000090.1"/>
</dbReference>
<evidence type="ECO:0000259" key="7">
    <source>
        <dbReference type="SMART" id="SM00842"/>
    </source>
</evidence>
<evidence type="ECO:0000313" key="9">
    <source>
        <dbReference type="Proteomes" id="UP000006462"/>
    </source>
</evidence>
<keyword evidence="9" id="KW-1185">Reference proteome</keyword>
<reference evidence="8 9" key="1">
    <citation type="submission" date="2009-12" db="EMBL/GenBank/DDBJ databases">
        <authorList>
            <person name="Shrivastava S."/>
            <person name="Madupu R."/>
            <person name="Durkin A.S."/>
            <person name="Torralba M."/>
            <person name="Methe B."/>
            <person name="Sutton G.G."/>
            <person name="Strausberg R.L."/>
            <person name="Nelson K.E."/>
        </authorList>
    </citation>
    <scope>NUCLEOTIDE SEQUENCE [LARGE SCALE GENOMIC DNA]</scope>
    <source>
        <strain evidence="8 9">W5455</strain>
    </source>
</reference>
<dbReference type="EMBL" id="ADFP01000090">
    <property type="protein sequence ID" value="EFB90240.1"/>
    <property type="molecule type" value="Genomic_DNA"/>
</dbReference>
<protein>
    <recommendedName>
        <fullName evidence="5 6">Cell division protein FtsA</fullName>
    </recommendedName>
</protein>
<dbReference type="Gene3D" id="3.30.420.40">
    <property type="match status" value="2"/>
</dbReference>
<dbReference type="PANTHER" id="PTHR32432:SF4">
    <property type="entry name" value="CELL DIVISION PROTEIN FTSA"/>
    <property type="match status" value="1"/>
</dbReference>
<comment type="subunit">
    <text evidence="5">Self-interacts. Interacts with FtsZ.</text>
</comment>
<dbReference type="Gene3D" id="3.30.1490.110">
    <property type="match status" value="1"/>
</dbReference>
<evidence type="ECO:0000313" key="8">
    <source>
        <dbReference type="EMBL" id="EFB90240.1"/>
    </source>
</evidence>
<evidence type="ECO:0000256" key="4">
    <source>
        <dbReference type="ARBA" id="ARBA00023306"/>
    </source>
</evidence>
<dbReference type="GO" id="GO:0051301">
    <property type="term" value="P:cell division"/>
    <property type="evidence" value="ECO:0007669"/>
    <property type="project" value="UniProtKB-KW"/>
</dbReference>
<keyword evidence="1 5" id="KW-1003">Cell membrane</keyword>
<keyword evidence="2 5" id="KW-0132">Cell division</keyword>
<dbReference type="SUPFAM" id="SSF53067">
    <property type="entry name" value="Actin-like ATPase domain"/>
    <property type="match status" value="2"/>
</dbReference>
<keyword evidence="3 5" id="KW-0472">Membrane</keyword>
<dbReference type="CDD" id="cd24048">
    <property type="entry name" value="ASKHA_NBD_FtsA"/>
    <property type="match status" value="1"/>
</dbReference>
<comment type="caution">
    <text evidence="8">The sequence shown here is derived from an EMBL/GenBank/DDBJ whole genome shotgun (WGS) entry which is preliminary data.</text>
</comment>
<dbReference type="InterPro" id="IPR020823">
    <property type="entry name" value="Cell_div_FtsA"/>
</dbReference>
<dbReference type="InterPro" id="IPR003494">
    <property type="entry name" value="SHS2_FtsA"/>
</dbReference>
<dbReference type="SMART" id="SM00842">
    <property type="entry name" value="FtsA"/>
    <property type="match status" value="1"/>
</dbReference>
<gene>
    <name evidence="5 8" type="primary">ftsA</name>
    <name evidence="8" type="ORF">HMPREF7215_2712</name>
</gene>
<proteinExistence type="inferred from homology"/>
<dbReference type="InterPro" id="IPR050696">
    <property type="entry name" value="FtsA/MreB"/>
</dbReference>
<feature type="domain" description="SHS2" evidence="7">
    <location>
        <begin position="8"/>
        <end position="200"/>
    </location>
</feature>
<sequence length="438" mass="46785">MGRDSDILVGLDLGTKKIAVAVAERAPENPDKAQIIGIGQAPSRGLRKGMIVNLDQAVSSVSDAIADAESMLSGIKISRAVVAFSGIDVKCHVLKGKISLGRSPRQIMAEDIERVIETALSELQLPPSSCCLHSIPIKYAIDGNSGIDNPLEMTGIRLEVELTALVIPTTVAQNVVNCVEKAGVSVVGLVLKPVAEALGTLSADERAMGASLVAIGGGTTSVSIFSEGHMVHAAEIPVGGDHITNDISCVMKIPFAIAEELKKDIDVDPKAETTETDGTLTVEHRGRKRELGKEEVGEIMASRLDELFADSIVPSLKAIQKAGLPTDVILTGGVMMTQGIVPFADSYLGTSVRVGVPVLQEEMQRGRNDCRYSAVSGIIVYLMERRKNPFAYVEAPMSIFKNIATGKSSKRMKGARRPSQSPLKSFARNARELFRELF</sequence>
<accession>A0ABM9ZTM8</accession>
<organism evidence="8 9">
    <name type="scientific">Pyramidobacter piscolens W5455</name>
    <dbReference type="NCBI Taxonomy" id="352165"/>
    <lineage>
        <taxon>Bacteria</taxon>
        <taxon>Thermotogati</taxon>
        <taxon>Synergistota</taxon>
        <taxon>Synergistia</taxon>
        <taxon>Synergistales</taxon>
        <taxon>Dethiosulfovibrionaceae</taxon>
        <taxon>Pyramidobacter</taxon>
    </lineage>
</organism>
<dbReference type="PIRSF" id="PIRSF003101">
    <property type="entry name" value="FtsA"/>
    <property type="match status" value="1"/>
</dbReference>
<comment type="function">
    <text evidence="5 6">Cell division protein that is involved in the assembly of the Z ring. May serve as a membrane anchor for the Z ring.</text>
</comment>
<dbReference type="PANTHER" id="PTHR32432">
    <property type="entry name" value="CELL DIVISION PROTEIN FTSA-RELATED"/>
    <property type="match status" value="1"/>
</dbReference>
<dbReference type="Pfam" id="PF02491">
    <property type="entry name" value="SHS2_FTSA"/>
    <property type="match status" value="1"/>
</dbReference>
<dbReference type="InterPro" id="IPR043129">
    <property type="entry name" value="ATPase_NBD"/>
</dbReference>
<comment type="subcellular location">
    <subcellularLocation>
        <location evidence="5">Cell membrane</location>
        <topology evidence="5">Peripheral membrane protein</topology>
        <orientation evidence="5">Cytoplasmic side</orientation>
    </subcellularLocation>
    <text evidence="5">Localizes to the Z ring in an FtsZ-dependent manner. Targeted to the membrane through a conserved C-terminal amphipathic helix.</text>
</comment>
<dbReference type="HAMAP" id="MF_02033">
    <property type="entry name" value="FtsA"/>
    <property type="match status" value="1"/>
</dbReference>
<keyword evidence="4 5" id="KW-0131">Cell cycle</keyword>
<name>A0ABM9ZTM8_9BACT</name>
<dbReference type="NCBIfam" id="TIGR01174">
    <property type="entry name" value="ftsA"/>
    <property type="match status" value="1"/>
</dbReference>
<comment type="similarity">
    <text evidence="5 6">Belongs to the FtsA/MreB family.</text>
</comment>
<dbReference type="Pfam" id="PF14450">
    <property type="entry name" value="FtsA"/>
    <property type="match status" value="1"/>
</dbReference>
<evidence type="ECO:0000256" key="6">
    <source>
        <dbReference type="PIRNR" id="PIRNR003101"/>
    </source>
</evidence>
<evidence type="ECO:0000256" key="2">
    <source>
        <dbReference type="ARBA" id="ARBA00022618"/>
    </source>
</evidence>